<dbReference type="InterPro" id="IPR038727">
    <property type="entry name" value="NadR/Ttd14_AAA_dom"/>
</dbReference>
<proteinExistence type="predicted"/>
<organism evidence="3 4">
    <name type="scientific">phage Lak_Megaphage_Sonny</name>
    <dbReference type="NCBI Taxonomy" id="3109229"/>
    <lineage>
        <taxon>Viruses</taxon>
        <taxon>Duplodnaviria</taxon>
        <taxon>Heunggongvirae</taxon>
        <taxon>Uroviricota</taxon>
        <taxon>Caudoviricetes</taxon>
        <taxon>Caudoviricetes code 15 clade</taxon>
    </lineage>
</organism>
<keyword evidence="4" id="KW-1185">Reference proteome</keyword>
<keyword evidence="3" id="KW-0548">Nucleotidyltransferase</keyword>
<dbReference type="InterPro" id="IPR027417">
    <property type="entry name" value="P-loop_NTPase"/>
</dbReference>
<dbReference type="SUPFAM" id="SSF52374">
    <property type="entry name" value="Nucleotidylyl transferase"/>
    <property type="match status" value="1"/>
</dbReference>
<dbReference type="PANTHER" id="PTHR37512:SF1">
    <property type="entry name" value="NADR_TTD14 AAA DOMAIN-CONTAINING PROTEIN"/>
    <property type="match status" value="1"/>
</dbReference>
<dbReference type="SUPFAM" id="SSF52540">
    <property type="entry name" value="P-loop containing nucleoside triphosphate hydrolases"/>
    <property type="match status" value="1"/>
</dbReference>
<dbReference type="InterPro" id="IPR014729">
    <property type="entry name" value="Rossmann-like_a/b/a_fold"/>
</dbReference>
<dbReference type="Pfam" id="PF01467">
    <property type="entry name" value="CTP_transf_like"/>
    <property type="match status" value="1"/>
</dbReference>
<reference evidence="3 4" key="1">
    <citation type="submission" date="2023-11" db="EMBL/GenBank/DDBJ databases">
        <authorList>
            <person name="Cook R."/>
            <person name="Crisci M."/>
            <person name="Pye H."/>
            <person name="Adriaenssens E."/>
            <person name="Santini J."/>
        </authorList>
    </citation>
    <scope>NUCLEOTIDE SEQUENCE [LARGE SCALE GENOMIC DNA]</scope>
    <source>
        <strain evidence="3">Lak_Megaphage_Sonny</strain>
    </source>
</reference>
<dbReference type="InterPro" id="IPR004821">
    <property type="entry name" value="Cyt_trans-like"/>
</dbReference>
<evidence type="ECO:0000313" key="3">
    <source>
        <dbReference type="EMBL" id="WQJ53836.1"/>
    </source>
</evidence>
<dbReference type="GO" id="GO:0016779">
    <property type="term" value="F:nucleotidyltransferase activity"/>
    <property type="evidence" value="ECO:0007669"/>
    <property type="project" value="UniProtKB-KW"/>
</dbReference>
<protein>
    <submittedName>
        <fullName evidence="3">Nicotinamide-nucleotide adenylyltransferase</fullName>
    </submittedName>
</protein>
<feature type="domain" description="Cytidyltransferase-like" evidence="1">
    <location>
        <begin position="8"/>
        <end position="150"/>
    </location>
</feature>
<dbReference type="InterPro" id="IPR052735">
    <property type="entry name" value="NAD_biosynth-regulator"/>
</dbReference>
<dbReference type="Gene3D" id="3.40.50.300">
    <property type="entry name" value="P-loop containing nucleotide triphosphate hydrolases"/>
    <property type="match status" value="1"/>
</dbReference>
<dbReference type="NCBIfam" id="TIGR00125">
    <property type="entry name" value="cyt_tran_rel"/>
    <property type="match status" value="1"/>
</dbReference>
<dbReference type="EMBL" id="OR769223">
    <property type="protein sequence ID" value="WQJ53836.1"/>
    <property type="molecule type" value="Genomic_DNA"/>
</dbReference>
<name>A0ABZ0Z421_9CAUD</name>
<feature type="domain" description="NadR/Ttd14 AAA" evidence="2">
    <location>
        <begin position="171"/>
        <end position="341"/>
    </location>
</feature>
<dbReference type="Gene3D" id="3.40.50.620">
    <property type="entry name" value="HUPs"/>
    <property type="match status" value="1"/>
</dbReference>
<evidence type="ECO:0000313" key="4">
    <source>
        <dbReference type="Proteomes" id="UP001358193"/>
    </source>
</evidence>
<sequence>MNKKIGLCYGGYCPMHQGHLDLIMKAKKENDICVIVVCGYNNEPRAKELGMTLDERYSLIKKYFKDDEQIKVISVNDDDLGLDQSMCHNNWLIWVKHIRKKLKQYHICDIDYPITFYVAEKLYQEELESIGEHVQIYDKINHVSGTEIRKNPYKYWHKILKPFRQYMTYNILVIGTASEGKSTLTRDIATYFGIPYAEEYGRTYMVESGKIDDDLNALDFKKFIEKQVHLCWDAMKTTDSGIIISDTDMTVTLMYAKEYAKHSYYNITENDYNQQIIPQAEYYKDKIKWDVIFFLTPANDFVDDGVRNMRQSSMEERMKNAEELKKLIQIYYGDNVPVIFLKGGDFLNNFESVKTHINGVLTK</sequence>
<accession>A0ABZ0Z421</accession>
<dbReference type="Pfam" id="PF13521">
    <property type="entry name" value="AAA_28"/>
    <property type="match status" value="1"/>
</dbReference>
<evidence type="ECO:0000259" key="2">
    <source>
        <dbReference type="Pfam" id="PF13521"/>
    </source>
</evidence>
<keyword evidence="3" id="KW-0808">Transferase</keyword>
<dbReference type="PANTHER" id="PTHR37512">
    <property type="entry name" value="TRIFUNCTIONAL NAD BIOSYNTHESIS/REGULATOR PROTEIN NADR"/>
    <property type="match status" value="1"/>
</dbReference>
<dbReference type="Proteomes" id="UP001358193">
    <property type="component" value="Segment"/>
</dbReference>
<evidence type="ECO:0000259" key="1">
    <source>
        <dbReference type="Pfam" id="PF01467"/>
    </source>
</evidence>